<feature type="domain" description="HTH luxR-type" evidence="1">
    <location>
        <begin position="34"/>
        <end position="85"/>
    </location>
</feature>
<protein>
    <submittedName>
        <fullName evidence="2">XRE-family like protein</fullName>
    </submittedName>
</protein>
<organism evidence="2">
    <name type="scientific">Bacteriophage sp</name>
    <dbReference type="NCBI Taxonomy" id="38018"/>
    <lineage>
        <taxon>Viruses</taxon>
    </lineage>
</organism>
<dbReference type="GO" id="GO:0003677">
    <property type="term" value="F:DNA binding"/>
    <property type="evidence" value="ECO:0007669"/>
    <property type="project" value="InterPro"/>
</dbReference>
<proteinExistence type="predicted"/>
<dbReference type="InterPro" id="IPR000792">
    <property type="entry name" value="Tscrpt_reg_LuxR_C"/>
</dbReference>
<dbReference type="EMBL" id="MT840186">
    <property type="protein sequence ID" value="QNL31590.1"/>
    <property type="molecule type" value="Genomic_DNA"/>
</dbReference>
<dbReference type="Pfam" id="PF00196">
    <property type="entry name" value="GerE"/>
    <property type="match status" value="1"/>
</dbReference>
<dbReference type="SUPFAM" id="SSF46894">
    <property type="entry name" value="C-terminal effector domain of the bipartite response regulators"/>
    <property type="match status" value="1"/>
</dbReference>
<accession>A0A7G9A4B7</accession>
<reference evidence="2" key="1">
    <citation type="submission" date="2020-07" db="EMBL/GenBank/DDBJ databases">
        <title>Dissolved microcystin release linked to lysis of a Microcystis spp. bloom in Lake Erie (USA) attributed to a novel cyanophage.</title>
        <authorList>
            <person name="McKindles K.M."/>
            <person name="Manes M.A."/>
            <person name="DeMarco J.R."/>
            <person name="McClure A."/>
            <person name="McKay R.M."/>
            <person name="Davis T.W."/>
            <person name="Bullerjahn G.S."/>
        </authorList>
    </citation>
    <scope>NUCLEOTIDE SEQUENCE</scope>
</reference>
<name>A0A7G9A4B7_9VIRU</name>
<dbReference type="Gene3D" id="1.10.10.10">
    <property type="entry name" value="Winged helix-like DNA-binding domain superfamily/Winged helix DNA-binding domain"/>
    <property type="match status" value="1"/>
</dbReference>
<dbReference type="InterPro" id="IPR036388">
    <property type="entry name" value="WH-like_DNA-bd_sf"/>
</dbReference>
<evidence type="ECO:0000259" key="1">
    <source>
        <dbReference type="Pfam" id="PF00196"/>
    </source>
</evidence>
<sequence length="120" mass="14528">MEEYMEEIEETIEEEIEECMSPSHRHFWLCWYQLSLLEKKVCFYFLCGFDNKEIARKLLLKTETVNDYTTAILKQFNISTQRIAYKMRLALGVPTARFWIDRERLYRESLANQITINEDL</sequence>
<dbReference type="InterPro" id="IPR016032">
    <property type="entry name" value="Sig_transdc_resp-reg_C-effctor"/>
</dbReference>
<dbReference type="GO" id="GO:0006355">
    <property type="term" value="P:regulation of DNA-templated transcription"/>
    <property type="evidence" value="ECO:0007669"/>
    <property type="project" value="InterPro"/>
</dbReference>
<evidence type="ECO:0000313" key="2">
    <source>
        <dbReference type="EMBL" id="QNL31590.1"/>
    </source>
</evidence>